<dbReference type="CDD" id="cd02037">
    <property type="entry name" value="Mrp_NBP35"/>
    <property type="match status" value="1"/>
</dbReference>
<dbReference type="SUPFAM" id="SSF52540">
    <property type="entry name" value="P-loop containing nucleoside triphosphate hydrolases"/>
    <property type="match status" value="1"/>
</dbReference>
<dbReference type="GO" id="GO:0051539">
    <property type="term" value="F:4 iron, 4 sulfur cluster binding"/>
    <property type="evidence" value="ECO:0007669"/>
    <property type="project" value="TreeGrafter"/>
</dbReference>
<dbReference type="EMBL" id="UOGB01000031">
    <property type="protein sequence ID" value="VAX15734.1"/>
    <property type="molecule type" value="Genomic_DNA"/>
</dbReference>
<dbReference type="GO" id="GO:0046872">
    <property type="term" value="F:metal ion binding"/>
    <property type="evidence" value="ECO:0007669"/>
    <property type="project" value="UniProtKB-KW"/>
</dbReference>
<dbReference type="InterPro" id="IPR033756">
    <property type="entry name" value="YlxH/NBP35"/>
</dbReference>
<keyword evidence="3" id="KW-0067">ATP-binding</keyword>
<evidence type="ECO:0000256" key="5">
    <source>
        <dbReference type="ARBA" id="ARBA00023014"/>
    </source>
</evidence>
<gene>
    <name evidence="8" type="ORF">MNBD_NITROSPINAE03-1458</name>
</gene>
<dbReference type="FunFam" id="3.40.50.300:FF:001119">
    <property type="entry name" value="Iron-sulfur cluster carrier protein"/>
    <property type="match status" value="1"/>
</dbReference>
<dbReference type="PROSITE" id="PS01215">
    <property type="entry name" value="MRP"/>
    <property type="match status" value="1"/>
</dbReference>
<dbReference type="InterPro" id="IPR044304">
    <property type="entry name" value="NUBPL-like"/>
</dbReference>
<proteinExistence type="inferred from homology"/>
<dbReference type="InterPro" id="IPR034904">
    <property type="entry name" value="FSCA_dom_sf"/>
</dbReference>
<dbReference type="InterPro" id="IPR019591">
    <property type="entry name" value="Mrp/NBP35_ATP-bd"/>
</dbReference>
<sequence>MITKEQVSEALSKVTYPGFNKDIISTGAVLDIEITDGSITVSVRPISADNATISSLAAEIKAAVAGIAGGAEVTVAMGGQAGDEGGHSHAPDEQGSVFVQNKLPGVKHIVPVSSGKGGVGKSTTAVNLAFSLSQLGYKIGILDLDIFGPSIHKMLGATEKLEIVDNMIVPASRHGLKVISVGMAVEDAEAMILRGPMVMKLIDQLINQVTWGELDYLIVDLPPGTGDVPLSLTQQVAVTGVVVVTTPQDVALMDVRRSVSMFQKTGTHILGLVENMSYYVCEKCGDIAHVFGKDGGKAEAEKLGVPLLGSIPLTKSICEEADKGFPVVDREKSSELFEMFEKLAREVIERVDTAPEPAGPVEAASGMGQGQGGGCGL</sequence>
<keyword evidence="1" id="KW-0479">Metal-binding</keyword>
<keyword evidence="2" id="KW-0547">Nucleotide-binding</keyword>
<dbReference type="GO" id="GO:0005524">
    <property type="term" value="F:ATP binding"/>
    <property type="evidence" value="ECO:0007669"/>
    <property type="project" value="UniProtKB-KW"/>
</dbReference>
<dbReference type="SUPFAM" id="SSF117916">
    <property type="entry name" value="Fe-S cluster assembly (FSCA) domain-like"/>
    <property type="match status" value="1"/>
</dbReference>
<organism evidence="8">
    <name type="scientific">hydrothermal vent metagenome</name>
    <dbReference type="NCBI Taxonomy" id="652676"/>
    <lineage>
        <taxon>unclassified sequences</taxon>
        <taxon>metagenomes</taxon>
        <taxon>ecological metagenomes</taxon>
    </lineage>
</organism>
<dbReference type="AlphaFoldDB" id="A0A3B1BV49"/>
<feature type="region of interest" description="Disordered" evidence="6">
    <location>
        <begin position="356"/>
        <end position="377"/>
    </location>
</feature>
<evidence type="ECO:0000256" key="2">
    <source>
        <dbReference type="ARBA" id="ARBA00022741"/>
    </source>
</evidence>
<dbReference type="Pfam" id="PF10609">
    <property type="entry name" value="ParA"/>
    <property type="match status" value="1"/>
</dbReference>
<keyword evidence="5" id="KW-0411">Iron-sulfur</keyword>
<name>A0A3B1BV49_9ZZZZ</name>
<evidence type="ECO:0000313" key="8">
    <source>
        <dbReference type="EMBL" id="VAX15734.1"/>
    </source>
</evidence>
<dbReference type="GO" id="GO:0140663">
    <property type="term" value="F:ATP-dependent FeS chaperone activity"/>
    <property type="evidence" value="ECO:0007669"/>
    <property type="project" value="InterPro"/>
</dbReference>
<dbReference type="Gene3D" id="3.30.300.130">
    <property type="entry name" value="Fe-S cluster assembly (FSCA)"/>
    <property type="match status" value="1"/>
</dbReference>
<keyword evidence="4" id="KW-0408">Iron</keyword>
<protein>
    <submittedName>
        <fullName evidence="8">[4Fe-4S] cluster assembly scaffold protein Mrp (=ApbC)</fullName>
    </submittedName>
</protein>
<evidence type="ECO:0000256" key="1">
    <source>
        <dbReference type="ARBA" id="ARBA00022723"/>
    </source>
</evidence>
<dbReference type="InterPro" id="IPR002744">
    <property type="entry name" value="MIP18-like"/>
</dbReference>
<feature type="compositionally biased region" description="Gly residues" evidence="6">
    <location>
        <begin position="367"/>
        <end position="377"/>
    </location>
</feature>
<dbReference type="PANTHER" id="PTHR42961:SF2">
    <property type="entry name" value="IRON-SULFUR PROTEIN NUBPL"/>
    <property type="match status" value="1"/>
</dbReference>
<dbReference type="Pfam" id="PF01883">
    <property type="entry name" value="FeS_assembly_P"/>
    <property type="match status" value="1"/>
</dbReference>
<dbReference type="InterPro" id="IPR000808">
    <property type="entry name" value="Mrp-like_CS"/>
</dbReference>
<evidence type="ECO:0000256" key="3">
    <source>
        <dbReference type="ARBA" id="ARBA00022840"/>
    </source>
</evidence>
<evidence type="ECO:0000259" key="7">
    <source>
        <dbReference type="Pfam" id="PF01883"/>
    </source>
</evidence>
<dbReference type="GO" id="GO:0016226">
    <property type="term" value="P:iron-sulfur cluster assembly"/>
    <property type="evidence" value="ECO:0007669"/>
    <property type="project" value="InterPro"/>
</dbReference>
<evidence type="ECO:0000256" key="6">
    <source>
        <dbReference type="SAM" id="MobiDB-lite"/>
    </source>
</evidence>
<feature type="domain" description="MIP18 family-like" evidence="7">
    <location>
        <begin position="4"/>
        <end position="75"/>
    </location>
</feature>
<dbReference type="HAMAP" id="MF_02040">
    <property type="entry name" value="Mrp_NBP35"/>
    <property type="match status" value="1"/>
</dbReference>
<dbReference type="Gene3D" id="3.40.50.300">
    <property type="entry name" value="P-loop containing nucleotide triphosphate hydrolases"/>
    <property type="match status" value="1"/>
</dbReference>
<evidence type="ECO:0000256" key="4">
    <source>
        <dbReference type="ARBA" id="ARBA00023004"/>
    </source>
</evidence>
<dbReference type="PANTHER" id="PTHR42961">
    <property type="entry name" value="IRON-SULFUR PROTEIN NUBPL"/>
    <property type="match status" value="1"/>
</dbReference>
<accession>A0A3B1BV49</accession>
<dbReference type="InterPro" id="IPR027417">
    <property type="entry name" value="P-loop_NTPase"/>
</dbReference>
<reference evidence="8" key="1">
    <citation type="submission" date="2018-06" db="EMBL/GenBank/DDBJ databases">
        <authorList>
            <person name="Zhirakovskaya E."/>
        </authorList>
    </citation>
    <scope>NUCLEOTIDE SEQUENCE</scope>
</reference>